<proteinExistence type="predicted"/>
<accession>A0ABP0KL81</accession>
<comment type="caution">
    <text evidence="1">The sequence shown here is derived from an EMBL/GenBank/DDBJ whole genome shotgun (WGS) entry which is preliminary data.</text>
</comment>
<gene>
    <name evidence="1" type="ORF">SCF082_LOCUS17838</name>
</gene>
<dbReference type="Gene3D" id="1.25.10.10">
    <property type="entry name" value="Leucine-rich Repeat Variant"/>
    <property type="match status" value="1"/>
</dbReference>
<evidence type="ECO:0000313" key="1">
    <source>
        <dbReference type="EMBL" id="CAK9027259.1"/>
    </source>
</evidence>
<keyword evidence="2" id="KW-1185">Reference proteome</keyword>
<protein>
    <recommendedName>
        <fullName evidence="3">Tubulin-specific chaperone D</fullName>
    </recommendedName>
</protein>
<dbReference type="InterPro" id="IPR016024">
    <property type="entry name" value="ARM-type_fold"/>
</dbReference>
<feature type="non-terminal residue" evidence="1">
    <location>
        <position position="1"/>
    </location>
</feature>
<dbReference type="Proteomes" id="UP001642464">
    <property type="component" value="Unassembled WGS sequence"/>
</dbReference>
<evidence type="ECO:0008006" key="3">
    <source>
        <dbReference type="Google" id="ProtNLM"/>
    </source>
</evidence>
<sequence>QVLSKHLTDTEVIVVEAAAEALRRLRDSGAIAGKVLEDEAKEGASRLLSSEWLSRWAACVCLGALGSAALPYIQDLQARMQDEDENRIVHDAAKVSLNRLQVVQRHENIFDRSLERLQTHVPSIAYQVPSFQRVFSPE</sequence>
<dbReference type="InterPro" id="IPR011989">
    <property type="entry name" value="ARM-like"/>
</dbReference>
<dbReference type="EMBL" id="CAXAMM010011869">
    <property type="protein sequence ID" value="CAK9027259.1"/>
    <property type="molecule type" value="Genomic_DNA"/>
</dbReference>
<evidence type="ECO:0000313" key="2">
    <source>
        <dbReference type="Proteomes" id="UP001642464"/>
    </source>
</evidence>
<organism evidence="1 2">
    <name type="scientific">Durusdinium trenchii</name>
    <dbReference type="NCBI Taxonomy" id="1381693"/>
    <lineage>
        <taxon>Eukaryota</taxon>
        <taxon>Sar</taxon>
        <taxon>Alveolata</taxon>
        <taxon>Dinophyceae</taxon>
        <taxon>Suessiales</taxon>
        <taxon>Symbiodiniaceae</taxon>
        <taxon>Durusdinium</taxon>
    </lineage>
</organism>
<name>A0ABP0KL81_9DINO</name>
<dbReference type="SUPFAM" id="SSF48371">
    <property type="entry name" value="ARM repeat"/>
    <property type="match status" value="1"/>
</dbReference>
<reference evidence="1 2" key="1">
    <citation type="submission" date="2024-02" db="EMBL/GenBank/DDBJ databases">
        <authorList>
            <person name="Chen Y."/>
            <person name="Shah S."/>
            <person name="Dougan E. K."/>
            <person name="Thang M."/>
            <person name="Chan C."/>
        </authorList>
    </citation>
    <scope>NUCLEOTIDE SEQUENCE [LARGE SCALE GENOMIC DNA]</scope>
</reference>